<keyword evidence="1" id="KW-1133">Transmembrane helix</keyword>
<proteinExistence type="predicted"/>
<keyword evidence="3" id="KW-1185">Reference proteome</keyword>
<keyword evidence="1" id="KW-0812">Transmembrane</keyword>
<evidence type="ECO:0000313" key="3">
    <source>
        <dbReference type="Proteomes" id="UP000260649"/>
    </source>
</evidence>
<gene>
    <name evidence="2" type="ORF">DV520_10515</name>
</gene>
<dbReference type="GeneID" id="97996168"/>
<keyword evidence="1" id="KW-0472">Membrane</keyword>
<feature type="transmembrane region" description="Helical" evidence="1">
    <location>
        <begin position="100"/>
        <end position="127"/>
    </location>
</feature>
<dbReference type="RefSeq" id="WP_117142711.1">
    <property type="nucleotide sequence ID" value="NZ_JAXJHH010000022.1"/>
</dbReference>
<name>A0A3E2B1G7_9FIRM</name>
<sequence length="249" mass="28026">MKLLRMEFFKCRRRKIALICLAFVAVQLAWMGRTLTQMEPGELAQGWMSLLYNLAVIDAVMLPLTISALASRNCELEHKGSTWKLWETVTTPQRLFGAKLAWGAILVGGMLLLRTVLLSLLGLAVGFPTQIPWGKLLLSFALCFGVSFVIYALQQGLSLWFVNQAVPLAVGIFGSFVGLFALFFPQWVQRCVIWGYYGVLIQAGMNWDPVTRATEFYWVQTRPLEFGLLALWMIVVLAVGRGLFVRKEV</sequence>
<evidence type="ECO:0000256" key="1">
    <source>
        <dbReference type="SAM" id="Phobius"/>
    </source>
</evidence>
<feature type="transmembrane region" description="Helical" evidence="1">
    <location>
        <begin position="226"/>
        <end position="244"/>
    </location>
</feature>
<dbReference type="Proteomes" id="UP000260649">
    <property type="component" value="Unassembled WGS sequence"/>
</dbReference>
<dbReference type="OrthoDB" id="3190532at2"/>
<reference evidence="2 3" key="1">
    <citation type="submission" date="2018-07" db="EMBL/GenBank/DDBJ databases">
        <title>GABA Modulating Bacteria of the Human Gut Microbiota.</title>
        <authorList>
            <person name="Strandwitz P."/>
            <person name="Kim K.H."/>
            <person name="Terekhova D."/>
            <person name="Liu J.K."/>
            <person name="Sharma A."/>
            <person name="Levering J."/>
            <person name="Mcdonald D."/>
            <person name="Dietrich D."/>
            <person name="Ramadhar T.R."/>
            <person name="Lekbua A."/>
            <person name="Mroue N."/>
            <person name="Liston C."/>
            <person name="Stewart E.J."/>
            <person name="Dubin M.J."/>
            <person name="Zengler K."/>
            <person name="Knight R."/>
            <person name="Gilbert J.A."/>
            <person name="Clardy J."/>
            <person name="Lewis K."/>
        </authorList>
    </citation>
    <scope>NUCLEOTIDE SEQUENCE [LARGE SCALE GENOMIC DNA]</scope>
    <source>
        <strain evidence="2 3">KLE1738</strain>
    </source>
</reference>
<dbReference type="Pfam" id="PF12730">
    <property type="entry name" value="ABC2_membrane_4"/>
    <property type="match status" value="1"/>
</dbReference>
<dbReference type="EMBL" id="QQRQ01000025">
    <property type="protein sequence ID" value="RFT05852.1"/>
    <property type="molecule type" value="Genomic_DNA"/>
</dbReference>
<feature type="transmembrane region" description="Helical" evidence="1">
    <location>
        <begin position="47"/>
        <end position="70"/>
    </location>
</feature>
<comment type="caution">
    <text evidence="2">The sequence shown here is derived from an EMBL/GenBank/DDBJ whole genome shotgun (WGS) entry which is preliminary data.</text>
</comment>
<dbReference type="CDD" id="cd21809">
    <property type="entry name" value="ABC-2_lan_permease-like"/>
    <property type="match status" value="1"/>
</dbReference>
<feature type="transmembrane region" description="Helical" evidence="1">
    <location>
        <begin position="165"/>
        <end position="184"/>
    </location>
</feature>
<evidence type="ECO:0000313" key="2">
    <source>
        <dbReference type="EMBL" id="RFT05852.1"/>
    </source>
</evidence>
<feature type="transmembrane region" description="Helical" evidence="1">
    <location>
        <begin position="133"/>
        <end position="153"/>
    </location>
</feature>
<dbReference type="AlphaFoldDB" id="A0A3E2B1G7"/>
<protein>
    <submittedName>
        <fullName evidence="2">ABC transporter permease</fullName>
    </submittedName>
</protein>
<organism evidence="2 3">
    <name type="scientific">Evtepia gabavorous</name>
    <dbReference type="NCBI Taxonomy" id="2211183"/>
    <lineage>
        <taxon>Bacteria</taxon>
        <taxon>Bacillati</taxon>
        <taxon>Bacillota</taxon>
        <taxon>Clostridia</taxon>
        <taxon>Eubacteriales</taxon>
        <taxon>Evtepia</taxon>
    </lineage>
</organism>
<accession>A0A3E2B1G7</accession>